<evidence type="ECO:0000313" key="14">
    <source>
        <dbReference type="Proteomes" id="UP000230304"/>
    </source>
</evidence>
<proteinExistence type="inferred from homology"/>
<dbReference type="InterPro" id="IPR002305">
    <property type="entry name" value="aa-tRNA-synth_Ic"/>
</dbReference>
<sequence>MKINTNPKKIEEILARGVEEVIENDHLKKKLKSGKQLRIKLGIDPTSPNIHIGRAIPLLKLRDFQELGHKIVLIIGDFTGVIGDTSDKDSERPMLTEKQIKQNMKDYVGQAKKIIDIEKCEVRYNSEWLNKLDYRQIGRQADVFSLNEFISRENIKKRIDAGKRVSLRELLYPLMQGYDSVAVKADVEIGGTDQRFNLLAGRKLQRFYGQEPQDIMTNPLIEGLDGRKMSSSWGNTINLFDPVNEMYGKIMSLKDNLIIKYLILATRLDITEIEKYIKEMEAGNNPKDYKMKLAFEIVRFFYSFAGAKKAQEEFNKVFKQKEQPSIIPVIRLEEGKINILDFLVRTKLVSSKSEAKRLILQKGVKINGKIQDNWREIIQTKKDMVLQIGKRKFVKII</sequence>
<organism evidence="13 14">
    <name type="scientific">Candidatus Nealsonbacteria bacterium CG02_land_8_20_14_3_00_40_11</name>
    <dbReference type="NCBI Taxonomy" id="1974700"/>
    <lineage>
        <taxon>Bacteria</taxon>
        <taxon>Candidatus Nealsoniibacteriota</taxon>
    </lineage>
</organism>
<dbReference type="InterPro" id="IPR036986">
    <property type="entry name" value="S4_RNA-bd_sf"/>
</dbReference>
<dbReference type="SUPFAM" id="SSF52374">
    <property type="entry name" value="Nucleotidylyl transferase"/>
    <property type="match status" value="1"/>
</dbReference>
<dbReference type="GO" id="GO:0003723">
    <property type="term" value="F:RNA binding"/>
    <property type="evidence" value="ECO:0007669"/>
    <property type="project" value="UniProtKB-KW"/>
</dbReference>
<dbReference type="GO" id="GO:0004831">
    <property type="term" value="F:tyrosine-tRNA ligase activity"/>
    <property type="evidence" value="ECO:0007669"/>
    <property type="project" value="UniProtKB-UniRule"/>
</dbReference>
<reference evidence="14" key="1">
    <citation type="submission" date="2017-09" db="EMBL/GenBank/DDBJ databases">
        <title>Depth-based differentiation of microbial function through sediment-hosted aquifers and enrichment of novel symbionts in the deep terrestrial subsurface.</title>
        <authorList>
            <person name="Probst A.J."/>
            <person name="Ladd B."/>
            <person name="Jarett J.K."/>
            <person name="Geller-Mcgrath D.E."/>
            <person name="Sieber C.M.K."/>
            <person name="Emerson J.B."/>
            <person name="Anantharaman K."/>
            <person name="Thomas B.C."/>
            <person name="Malmstrom R."/>
            <person name="Stieglmeier M."/>
            <person name="Klingl A."/>
            <person name="Woyke T."/>
            <person name="Ryan C.M."/>
            <person name="Banfield J.F."/>
        </authorList>
    </citation>
    <scope>NUCLEOTIDE SEQUENCE [LARGE SCALE GENOMIC DNA]</scope>
</reference>
<dbReference type="SUPFAM" id="SSF55174">
    <property type="entry name" value="Alpha-L RNA-binding motif"/>
    <property type="match status" value="1"/>
</dbReference>
<dbReference type="Gene3D" id="1.10.240.10">
    <property type="entry name" value="Tyrosyl-Transfer RNA Synthetase"/>
    <property type="match status" value="1"/>
</dbReference>
<evidence type="ECO:0000256" key="10">
    <source>
        <dbReference type="PROSITE-ProRule" id="PRU00182"/>
    </source>
</evidence>
<evidence type="ECO:0000313" key="13">
    <source>
        <dbReference type="EMBL" id="PIV42520.1"/>
    </source>
</evidence>
<keyword evidence="7 11" id="KW-0030">Aminoacyl-tRNA synthetase</keyword>
<dbReference type="InterPro" id="IPR002307">
    <property type="entry name" value="Tyr-tRNA-ligase"/>
</dbReference>
<dbReference type="PROSITE" id="PS50889">
    <property type="entry name" value="S4"/>
    <property type="match status" value="1"/>
</dbReference>
<dbReference type="InterPro" id="IPR054608">
    <property type="entry name" value="SYY-like_C"/>
</dbReference>
<dbReference type="InterPro" id="IPR014729">
    <property type="entry name" value="Rossmann-like_a/b/a_fold"/>
</dbReference>
<evidence type="ECO:0000256" key="9">
    <source>
        <dbReference type="NCBIfam" id="TIGR00234"/>
    </source>
</evidence>
<dbReference type="PRINTS" id="PR01040">
    <property type="entry name" value="TRNASYNTHTYR"/>
</dbReference>
<comment type="caution">
    <text evidence="13">The sequence shown here is derived from an EMBL/GenBank/DDBJ whole genome shotgun (WGS) entry which is preliminary data.</text>
</comment>
<dbReference type="InterPro" id="IPR002942">
    <property type="entry name" value="S4_RNA-bd"/>
</dbReference>
<dbReference type="EC" id="6.1.1.1" evidence="1 9"/>
<dbReference type="CDD" id="cd00165">
    <property type="entry name" value="S4"/>
    <property type="match status" value="1"/>
</dbReference>
<dbReference type="InterPro" id="IPR024088">
    <property type="entry name" value="Tyr-tRNA-ligase_bac-type"/>
</dbReference>
<keyword evidence="5 10" id="KW-0694">RNA-binding</keyword>
<gene>
    <name evidence="13" type="ORF">COS26_01960</name>
</gene>
<keyword evidence="2 11" id="KW-0436">Ligase</keyword>
<dbReference type="GO" id="GO:0005524">
    <property type="term" value="F:ATP binding"/>
    <property type="evidence" value="ECO:0007669"/>
    <property type="project" value="UniProtKB-KW"/>
</dbReference>
<dbReference type="NCBIfam" id="TIGR00234">
    <property type="entry name" value="tyrS"/>
    <property type="match status" value="1"/>
</dbReference>
<evidence type="ECO:0000256" key="4">
    <source>
        <dbReference type="ARBA" id="ARBA00022840"/>
    </source>
</evidence>
<feature type="domain" description="RNA-binding S4" evidence="12">
    <location>
        <begin position="338"/>
        <end position="397"/>
    </location>
</feature>
<dbReference type="GO" id="GO:0005829">
    <property type="term" value="C:cytosol"/>
    <property type="evidence" value="ECO:0007669"/>
    <property type="project" value="TreeGrafter"/>
</dbReference>
<dbReference type="Proteomes" id="UP000230304">
    <property type="component" value="Unassembled WGS sequence"/>
</dbReference>
<dbReference type="Gene3D" id="3.40.50.620">
    <property type="entry name" value="HUPs"/>
    <property type="match status" value="1"/>
</dbReference>
<keyword evidence="6 11" id="KW-0648">Protein biosynthesis</keyword>
<evidence type="ECO:0000256" key="5">
    <source>
        <dbReference type="ARBA" id="ARBA00022884"/>
    </source>
</evidence>
<evidence type="ECO:0000256" key="6">
    <source>
        <dbReference type="ARBA" id="ARBA00022917"/>
    </source>
</evidence>
<dbReference type="SMART" id="SM00363">
    <property type="entry name" value="S4"/>
    <property type="match status" value="1"/>
</dbReference>
<evidence type="ECO:0000256" key="8">
    <source>
        <dbReference type="ARBA" id="ARBA00048248"/>
    </source>
</evidence>
<dbReference type="CDD" id="cd00805">
    <property type="entry name" value="TyrRS_core"/>
    <property type="match status" value="1"/>
</dbReference>
<name>A0A2M7D7Q9_9BACT</name>
<protein>
    <recommendedName>
        <fullName evidence="1 9">Tyrosine--tRNA ligase</fullName>
        <ecNumber evidence="1 9">6.1.1.1</ecNumber>
    </recommendedName>
</protein>
<evidence type="ECO:0000256" key="1">
    <source>
        <dbReference type="ARBA" id="ARBA00013160"/>
    </source>
</evidence>
<comment type="similarity">
    <text evidence="11">Belongs to the class-I aminoacyl-tRNA synthetase family.</text>
</comment>
<evidence type="ECO:0000256" key="2">
    <source>
        <dbReference type="ARBA" id="ARBA00022598"/>
    </source>
</evidence>
<evidence type="ECO:0000259" key="12">
    <source>
        <dbReference type="SMART" id="SM00363"/>
    </source>
</evidence>
<dbReference type="AlphaFoldDB" id="A0A2M7D7Q9"/>
<dbReference type="GO" id="GO:0006437">
    <property type="term" value="P:tyrosyl-tRNA aminoacylation"/>
    <property type="evidence" value="ECO:0007669"/>
    <property type="project" value="UniProtKB-UniRule"/>
</dbReference>
<dbReference type="EMBL" id="PEUA01000045">
    <property type="protein sequence ID" value="PIV42520.1"/>
    <property type="molecule type" value="Genomic_DNA"/>
</dbReference>
<dbReference type="Pfam" id="PF22421">
    <property type="entry name" value="SYY_C-terminal"/>
    <property type="match status" value="1"/>
</dbReference>
<dbReference type="PANTHER" id="PTHR11766:SF1">
    <property type="entry name" value="TYROSINE--TRNA LIGASE"/>
    <property type="match status" value="1"/>
</dbReference>
<comment type="catalytic activity">
    <reaction evidence="8">
        <text>tRNA(Tyr) + L-tyrosine + ATP = L-tyrosyl-tRNA(Tyr) + AMP + diphosphate + H(+)</text>
        <dbReference type="Rhea" id="RHEA:10220"/>
        <dbReference type="Rhea" id="RHEA-COMP:9706"/>
        <dbReference type="Rhea" id="RHEA-COMP:9707"/>
        <dbReference type="ChEBI" id="CHEBI:15378"/>
        <dbReference type="ChEBI" id="CHEBI:30616"/>
        <dbReference type="ChEBI" id="CHEBI:33019"/>
        <dbReference type="ChEBI" id="CHEBI:58315"/>
        <dbReference type="ChEBI" id="CHEBI:78442"/>
        <dbReference type="ChEBI" id="CHEBI:78536"/>
        <dbReference type="ChEBI" id="CHEBI:456215"/>
        <dbReference type="EC" id="6.1.1.1"/>
    </reaction>
</comment>
<evidence type="ECO:0000256" key="3">
    <source>
        <dbReference type="ARBA" id="ARBA00022741"/>
    </source>
</evidence>
<dbReference type="Gene3D" id="3.10.290.10">
    <property type="entry name" value="RNA-binding S4 domain"/>
    <property type="match status" value="1"/>
</dbReference>
<dbReference type="PANTHER" id="PTHR11766">
    <property type="entry name" value="TYROSYL-TRNA SYNTHETASE"/>
    <property type="match status" value="1"/>
</dbReference>
<evidence type="ECO:0000256" key="11">
    <source>
        <dbReference type="RuleBase" id="RU363036"/>
    </source>
</evidence>
<evidence type="ECO:0000256" key="7">
    <source>
        <dbReference type="ARBA" id="ARBA00023146"/>
    </source>
</evidence>
<keyword evidence="3 11" id="KW-0547">Nucleotide-binding</keyword>
<keyword evidence="4 11" id="KW-0067">ATP-binding</keyword>
<dbReference type="Pfam" id="PF00579">
    <property type="entry name" value="tRNA-synt_1b"/>
    <property type="match status" value="1"/>
</dbReference>
<accession>A0A2M7D7Q9</accession>